<dbReference type="InterPro" id="IPR027414">
    <property type="entry name" value="GH95_N_dom"/>
</dbReference>
<dbReference type="InterPro" id="IPR049053">
    <property type="entry name" value="AFCA-like_C"/>
</dbReference>
<dbReference type="Pfam" id="PF14498">
    <property type="entry name" value="Glyco_hyd_65N_2"/>
    <property type="match status" value="1"/>
</dbReference>
<dbReference type="PANTHER" id="PTHR31084:SF0">
    <property type="entry name" value="ALPHA-L-FUCOSIDASE 2"/>
    <property type="match status" value="1"/>
</dbReference>
<evidence type="ECO:0000313" key="5">
    <source>
        <dbReference type="Proteomes" id="UP000560658"/>
    </source>
</evidence>
<dbReference type="FunFam" id="1.50.10.10:FF:000028">
    <property type="entry name" value="Alpha-L-fucosidase 2"/>
    <property type="match status" value="1"/>
</dbReference>
<dbReference type="InterPro" id="IPR054363">
    <property type="entry name" value="GH95_cat"/>
</dbReference>
<feature type="domain" description="Glycosyl hydrolase family 95 catalytic" evidence="3">
    <location>
        <begin position="327"/>
        <end position="735"/>
    </location>
</feature>
<keyword evidence="4" id="KW-0326">Glycosidase</keyword>
<sequence>MFKIRNRIASLFIASFCFIHSQAHNELTLWYKSPAKEWEEALPVGNGRLGAMIFGDTQKERIQFNENTLYSGEPETPKKIDVTANLDHIKRLLKEGKNGEAGAIMQKEWIGRLNEAYQPFGDLYIDFDSKVPVTEYKHSLDMEHAIVTTSYKQNGVSIRREVFASYPAQAIIVHLKASKPVLNFKASLESLHPSKIDAEENQLFLKGQASAHAQRRDIEHMQRFGTQRLHPEYFDSEGNVIQNKHVIYGDEMDGKGPFFEASLTSAHKEGKLEIIDGQLVATNCQEVTLMLYAATSYNGPHKSPSKEGKDPHQQILNDQKKIEKQSVQVIKQNHIADYQSLFNRVQFTLPADKNQQSLPTDERLKLFKEKEDQGLITQLFQFGRYLMIAGSRPGGQPLNLQGLWNDKVLPPWNSGYTLNINLEMNYWPAEVTNLSECHQPLFTLIEEIADRGKGLAHDMYGLDGWAIHHNISIWRETYPSDGFVYWFYWNMSGPWLCNHIWEHYLFTKDVDFLKKYYPILKGASVFCAEWLIENRDGKLVTPVSTSPENAFLLPDGTPASVCEGSTMDQAIIRSLFSNTIQASEILQTDHTFRKELTDKRDKLQGYQIGSKGELLEWDKEYEESEPQHRHVSHLFGLYPGSDITNDTPDVFNAARRSLHTRGNKTTGWSMAWKIALWSRLYDSDNANEALTNLINFVDPNVKAENRGGLYRNLLNALPFQIDGNFGATAGIAEMLLQSHQGNIHLLPALPTTWKEGKINGLKARGGFTIDMEWKKGKIHTAHISSTYEQTVDIVYKNESKELHFKAGEKKTILF</sequence>
<comment type="caution">
    <text evidence="4">The sequence shown here is derived from an EMBL/GenBank/DDBJ whole genome shotgun (WGS) entry which is preliminary data.</text>
</comment>
<dbReference type="AlphaFoldDB" id="A0A840CU77"/>
<proteinExistence type="predicted"/>
<organism evidence="4 5">
    <name type="scientific">Bacteroides reticulotermitis</name>
    <dbReference type="NCBI Taxonomy" id="1133319"/>
    <lineage>
        <taxon>Bacteria</taxon>
        <taxon>Pseudomonadati</taxon>
        <taxon>Bacteroidota</taxon>
        <taxon>Bacteroidia</taxon>
        <taxon>Bacteroidales</taxon>
        <taxon>Bacteroidaceae</taxon>
        <taxon>Bacteroides</taxon>
    </lineage>
</organism>
<evidence type="ECO:0000259" key="3">
    <source>
        <dbReference type="Pfam" id="PF22124"/>
    </source>
</evidence>
<keyword evidence="4" id="KW-0378">Hydrolase</keyword>
<dbReference type="EMBL" id="JACIER010000002">
    <property type="protein sequence ID" value="MBB4042866.1"/>
    <property type="molecule type" value="Genomic_DNA"/>
</dbReference>
<dbReference type="Pfam" id="PF22124">
    <property type="entry name" value="Glyco_hydro_95_cat"/>
    <property type="match status" value="1"/>
</dbReference>
<dbReference type="RefSeq" id="WP_221240107.1">
    <property type="nucleotide sequence ID" value="NZ_JACIER010000002.1"/>
</dbReference>
<dbReference type="Proteomes" id="UP000560658">
    <property type="component" value="Unassembled WGS sequence"/>
</dbReference>
<dbReference type="Gene3D" id="2.60.40.1180">
    <property type="entry name" value="Golgi alpha-mannosidase II"/>
    <property type="match status" value="1"/>
</dbReference>
<dbReference type="PANTHER" id="PTHR31084">
    <property type="entry name" value="ALPHA-L-FUCOSIDASE 2"/>
    <property type="match status" value="1"/>
</dbReference>
<dbReference type="Pfam" id="PF21307">
    <property type="entry name" value="Glyco_hydro_95_C"/>
    <property type="match status" value="1"/>
</dbReference>
<dbReference type="PIRSF" id="PIRSF007663">
    <property type="entry name" value="UCP007663"/>
    <property type="match status" value="1"/>
</dbReference>
<gene>
    <name evidence="4" type="ORF">GGR06_000631</name>
</gene>
<protein>
    <submittedName>
        <fullName evidence="4">Alpha-L-fucosidase 2</fullName>
        <ecNumber evidence="4">3.2.1.51</ecNumber>
    </submittedName>
</protein>
<accession>A0A840CU77</accession>
<feature type="domain" description="Glycosyl hydrolase family 95 N-terminal" evidence="1">
    <location>
        <begin position="29"/>
        <end position="298"/>
    </location>
</feature>
<dbReference type="GO" id="GO:0004560">
    <property type="term" value="F:alpha-L-fucosidase activity"/>
    <property type="evidence" value="ECO:0007669"/>
    <property type="project" value="UniProtKB-EC"/>
</dbReference>
<name>A0A840CU77_9BACE</name>
<dbReference type="SUPFAM" id="SSF48208">
    <property type="entry name" value="Six-hairpin glycosidases"/>
    <property type="match status" value="1"/>
</dbReference>
<dbReference type="InterPro" id="IPR008928">
    <property type="entry name" value="6-hairpin_glycosidase_sf"/>
</dbReference>
<keyword evidence="5" id="KW-1185">Reference proteome</keyword>
<feature type="domain" description="Alpha fucosidase A-like C-terminal" evidence="2">
    <location>
        <begin position="737"/>
        <end position="801"/>
    </location>
</feature>
<evidence type="ECO:0000259" key="1">
    <source>
        <dbReference type="Pfam" id="PF14498"/>
    </source>
</evidence>
<dbReference type="Gene3D" id="2.70.98.50">
    <property type="entry name" value="putative glycoside hydrolase family protein from bacillus halodurans"/>
    <property type="match status" value="1"/>
</dbReference>
<evidence type="ECO:0000313" key="4">
    <source>
        <dbReference type="EMBL" id="MBB4042866.1"/>
    </source>
</evidence>
<dbReference type="InterPro" id="IPR016518">
    <property type="entry name" value="Alpha-L-fucosidase"/>
</dbReference>
<reference evidence="4" key="1">
    <citation type="submission" date="2020-08" db="EMBL/GenBank/DDBJ databases">
        <title>Genomic Encyclopedia of Type Strains, Phase IV (KMG-IV): sequencing the most valuable type-strain genomes for metagenomic binning, comparative biology and taxonomic classification.</title>
        <authorList>
            <person name="Goeker M."/>
        </authorList>
    </citation>
    <scope>NUCLEOTIDE SEQUENCE [LARGE SCALE GENOMIC DNA]</scope>
    <source>
        <strain evidence="4">DSM 105720</strain>
    </source>
</reference>
<dbReference type="GO" id="GO:0005975">
    <property type="term" value="P:carbohydrate metabolic process"/>
    <property type="evidence" value="ECO:0007669"/>
    <property type="project" value="InterPro"/>
</dbReference>
<dbReference type="InterPro" id="IPR013780">
    <property type="entry name" value="Glyco_hydro_b"/>
</dbReference>
<evidence type="ECO:0000259" key="2">
    <source>
        <dbReference type="Pfam" id="PF21307"/>
    </source>
</evidence>
<dbReference type="EC" id="3.2.1.51" evidence="4"/>